<dbReference type="GO" id="GO:0005506">
    <property type="term" value="F:iron ion binding"/>
    <property type="evidence" value="ECO:0007669"/>
    <property type="project" value="UniProtKB-ARBA"/>
</dbReference>
<accession>A0A0B6RYB2</accession>
<dbReference type="PANTHER" id="PTHR20883:SF48">
    <property type="entry name" value="ECTOINE DIOXYGENASE"/>
    <property type="match status" value="1"/>
</dbReference>
<comment type="cofactor">
    <cofactor evidence="1">
        <name>Fe(2+)</name>
        <dbReference type="ChEBI" id="CHEBI:29033"/>
    </cofactor>
</comment>
<dbReference type="OrthoDB" id="9791262at2"/>
<dbReference type="KEGG" id="bpla:bpln_2g02890"/>
<dbReference type="Pfam" id="PF05721">
    <property type="entry name" value="PhyH"/>
    <property type="match status" value="1"/>
</dbReference>
<gene>
    <name evidence="2" type="ORF">BGL_2c02470</name>
</gene>
<dbReference type="SUPFAM" id="SSF51197">
    <property type="entry name" value="Clavaminate synthase-like"/>
    <property type="match status" value="1"/>
</dbReference>
<dbReference type="GO" id="GO:0016706">
    <property type="term" value="F:2-oxoglutarate-dependent dioxygenase activity"/>
    <property type="evidence" value="ECO:0007669"/>
    <property type="project" value="UniProtKB-ARBA"/>
</dbReference>
<protein>
    <submittedName>
        <fullName evidence="2">Chlorinating enzyme, SyrB2/BarB2-like protein</fullName>
    </submittedName>
</protein>
<evidence type="ECO:0000256" key="1">
    <source>
        <dbReference type="ARBA" id="ARBA00001954"/>
    </source>
</evidence>
<dbReference type="EMBL" id="CP002581">
    <property type="protein sequence ID" value="AJK48343.1"/>
    <property type="molecule type" value="Genomic_DNA"/>
</dbReference>
<dbReference type="Proteomes" id="UP000031838">
    <property type="component" value="Chromosome 2"/>
</dbReference>
<dbReference type="HOGENOM" id="CLU_048953_9_0_4"/>
<dbReference type="InterPro" id="IPR008775">
    <property type="entry name" value="Phytyl_CoA_dOase-like"/>
</dbReference>
<evidence type="ECO:0000313" key="3">
    <source>
        <dbReference type="Proteomes" id="UP000031838"/>
    </source>
</evidence>
<dbReference type="AlphaFoldDB" id="A0A0B6RYB2"/>
<organism evidence="2 3">
    <name type="scientific">Burkholderia plantarii</name>
    <dbReference type="NCBI Taxonomy" id="41899"/>
    <lineage>
        <taxon>Bacteria</taxon>
        <taxon>Pseudomonadati</taxon>
        <taxon>Pseudomonadota</taxon>
        <taxon>Betaproteobacteria</taxon>
        <taxon>Burkholderiales</taxon>
        <taxon>Burkholderiaceae</taxon>
        <taxon>Burkholderia</taxon>
    </lineage>
</organism>
<keyword evidence="3" id="KW-1185">Reference proteome</keyword>
<dbReference type="KEGG" id="bgp:BGL_2c02470"/>
<dbReference type="NCBIfam" id="TIGR01762">
    <property type="entry name" value="chlorin-enz"/>
    <property type="match status" value="1"/>
</dbReference>
<dbReference type="InterPro" id="IPR010092">
    <property type="entry name" value="Chlorin_enz"/>
</dbReference>
<reference evidence="3" key="1">
    <citation type="submission" date="2011-03" db="EMBL/GenBank/DDBJ databases">
        <authorList>
            <person name="Voget S."/>
            <person name="Streit W.R."/>
            <person name="Jaeger K.E."/>
            <person name="Daniel R."/>
        </authorList>
    </citation>
    <scope>NUCLEOTIDE SEQUENCE [LARGE SCALE GENOMIC DNA]</scope>
    <source>
        <strain evidence="3">PG1</strain>
    </source>
</reference>
<dbReference type="Gene3D" id="2.60.120.620">
    <property type="entry name" value="q2cbj1_9rhob like domain"/>
    <property type="match status" value="1"/>
</dbReference>
<name>A0A0B6RYB2_BURPL</name>
<proteinExistence type="predicted"/>
<sequence length="302" mass="34965">MQKRFHLSEDEKKFFYENGYAGPFTLYEPEEMTRVWEEVRMDLLDATNAPFPNSKLNYDRHLDLTNLSRMSSHPAIVDRISSILGPDVLSWRTEWFPKYPGDEGTDWHQAESFVEFEGTEKLEPTAAEEGRPWELTAWVAMSEATKANGCLKLMPGSHRTWYFDEKRNIPFEPENFNQRVLDDGQKSGFYGYDYEKLKLDPKWKPDEDRAVHMEVKPGQFFIFTSRCMHGSNPNSTKDSVRFGWATRYVPTHVKVYAGQESFHHFGEVLPLDRYSTVLVAGEDRYGHNRVSQPLAAKATATA</sequence>
<reference evidence="2 3" key="2">
    <citation type="journal article" date="2016" name="Appl. Microbiol. Biotechnol.">
        <title>Mutations improving production and secretion of extracellular lipase by Burkholderia glumae PG1.</title>
        <authorList>
            <person name="Knapp A."/>
            <person name="Voget S."/>
            <person name="Gao R."/>
            <person name="Zaburannyi N."/>
            <person name="Krysciak D."/>
            <person name="Breuer M."/>
            <person name="Hauer B."/>
            <person name="Streit W.R."/>
            <person name="Muller R."/>
            <person name="Daniel R."/>
            <person name="Jaeger K.E."/>
        </authorList>
    </citation>
    <scope>NUCLEOTIDE SEQUENCE [LARGE SCALE GENOMIC DNA]</scope>
    <source>
        <strain evidence="2 3">PG1</strain>
    </source>
</reference>
<dbReference type="RefSeq" id="WP_042627000.1">
    <property type="nucleotide sequence ID" value="NZ_BSTO01000012.1"/>
</dbReference>
<evidence type="ECO:0000313" key="2">
    <source>
        <dbReference type="EMBL" id="AJK48343.1"/>
    </source>
</evidence>
<dbReference type="PANTHER" id="PTHR20883">
    <property type="entry name" value="PHYTANOYL-COA DIOXYGENASE DOMAIN CONTAINING 1"/>
    <property type="match status" value="1"/>
</dbReference>